<dbReference type="InParanoid" id="A0A482X1R7"/>
<dbReference type="GO" id="GO:0006281">
    <property type="term" value="P:DNA repair"/>
    <property type="evidence" value="ECO:0007669"/>
    <property type="project" value="UniProtKB-KW"/>
</dbReference>
<evidence type="ECO:0000256" key="16">
    <source>
        <dbReference type="ARBA" id="ARBA00082369"/>
    </source>
</evidence>
<feature type="compositionally biased region" description="Polar residues" evidence="19">
    <location>
        <begin position="166"/>
        <end position="183"/>
    </location>
</feature>
<dbReference type="SUPFAM" id="SSF57850">
    <property type="entry name" value="RING/U-box"/>
    <property type="match status" value="1"/>
</dbReference>
<dbReference type="SMART" id="SM00184">
    <property type="entry name" value="RING"/>
    <property type="match status" value="1"/>
</dbReference>
<dbReference type="InterPro" id="IPR001841">
    <property type="entry name" value="Znf_RING"/>
</dbReference>
<reference evidence="23 24" key="1">
    <citation type="journal article" date="2017" name="Gigascience">
        <title>Genome sequence of the small brown planthopper, Laodelphax striatellus.</title>
        <authorList>
            <person name="Zhu J."/>
            <person name="Jiang F."/>
            <person name="Wang X."/>
            <person name="Yang P."/>
            <person name="Bao Y."/>
            <person name="Zhao W."/>
            <person name="Wang W."/>
            <person name="Lu H."/>
            <person name="Wang Q."/>
            <person name="Cui N."/>
            <person name="Li J."/>
            <person name="Chen X."/>
            <person name="Luo L."/>
            <person name="Yu J."/>
            <person name="Kang L."/>
            <person name="Cui F."/>
        </authorList>
    </citation>
    <scope>NUCLEOTIDE SEQUENCE [LARGE SCALE GENOMIC DNA]</scope>
    <source>
        <strain evidence="23">Lst14</strain>
    </source>
</reference>
<keyword evidence="6" id="KW-0808">Transferase</keyword>
<dbReference type="CDD" id="cd16529">
    <property type="entry name" value="RING-HC_RAD18"/>
    <property type="match status" value="1"/>
</dbReference>
<protein>
    <recommendedName>
        <fullName evidence="5">RING-type E3 ubiquitin transferase</fullName>
        <ecNumber evidence="5">2.3.2.27</ecNumber>
    </recommendedName>
    <alternativeName>
        <fullName evidence="15 16">RING-type E3 ubiquitin transferase RAD18</fullName>
    </alternativeName>
</protein>
<dbReference type="GO" id="GO:0006513">
    <property type="term" value="P:protein monoubiquitination"/>
    <property type="evidence" value="ECO:0007669"/>
    <property type="project" value="InterPro"/>
</dbReference>
<dbReference type="PANTHER" id="PTHR14134:SF2">
    <property type="entry name" value="E3 UBIQUITIN-PROTEIN LIGASE RAD18"/>
    <property type="match status" value="1"/>
</dbReference>
<evidence type="ECO:0000256" key="14">
    <source>
        <dbReference type="ARBA" id="ARBA00023242"/>
    </source>
</evidence>
<evidence type="ECO:0000256" key="18">
    <source>
        <dbReference type="PROSITE-ProRule" id="PRU01256"/>
    </source>
</evidence>
<dbReference type="EC" id="2.3.2.27" evidence="5"/>
<evidence type="ECO:0000259" key="20">
    <source>
        <dbReference type="PROSITE" id="PS50089"/>
    </source>
</evidence>
<comment type="pathway">
    <text evidence="3">Protein modification; protein ubiquitination.</text>
</comment>
<keyword evidence="9 17" id="KW-0863">Zinc-finger</keyword>
<evidence type="ECO:0000256" key="6">
    <source>
        <dbReference type="ARBA" id="ARBA00022679"/>
    </source>
</evidence>
<dbReference type="SMR" id="A0A482X1R7"/>
<feature type="domain" description="RING-type" evidence="20">
    <location>
        <begin position="22"/>
        <end position="59"/>
    </location>
</feature>
<keyword evidence="13 18" id="KW-0234">DNA repair</keyword>
<dbReference type="GO" id="GO:0005634">
    <property type="term" value="C:nucleus"/>
    <property type="evidence" value="ECO:0007669"/>
    <property type="project" value="UniProtKB-SubCell"/>
</dbReference>
<dbReference type="InterPro" id="IPR006642">
    <property type="entry name" value="Rad18_UBZ4"/>
</dbReference>
<evidence type="ECO:0000256" key="4">
    <source>
        <dbReference type="ARBA" id="ARBA00009506"/>
    </source>
</evidence>
<dbReference type="UniPathway" id="UPA00143"/>
<feature type="compositionally biased region" description="Acidic residues" evidence="19">
    <location>
        <begin position="527"/>
        <end position="538"/>
    </location>
</feature>
<dbReference type="AlphaFoldDB" id="A0A482X1R7"/>
<feature type="domain" description="SAP" evidence="21">
    <location>
        <begin position="258"/>
        <end position="292"/>
    </location>
</feature>
<feature type="region of interest" description="Disordered" evidence="19">
    <location>
        <begin position="513"/>
        <end position="737"/>
    </location>
</feature>
<evidence type="ECO:0000256" key="12">
    <source>
        <dbReference type="ARBA" id="ARBA00023125"/>
    </source>
</evidence>
<dbReference type="Pfam" id="PF02037">
    <property type="entry name" value="SAP"/>
    <property type="match status" value="1"/>
</dbReference>
<evidence type="ECO:0000256" key="9">
    <source>
        <dbReference type="ARBA" id="ARBA00022771"/>
    </source>
</evidence>
<comment type="subcellular location">
    <subcellularLocation>
        <location evidence="2">Nucleus</location>
    </subcellularLocation>
</comment>
<gene>
    <name evidence="23" type="ORF">LSTR_LSTR000473</name>
</gene>
<dbReference type="InterPro" id="IPR003034">
    <property type="entry name" value="SAP_dom"/>
</dbReference>
<keyword evidence="7" id="KW-0479">Metal-binding</keyword>
<dbReference type="PANTHER" id="PTHR14134">
    <property type="entry name" value="E3 UBIQUITIN-PROTEIN LIGASE RAD18"/>
    <property type="match status" value="1"/>
</dbReference>
<evidence type="ECO:0000313" key="24">
    <source>
        <dbReference type="Proteomes" id="UP000291343"/>
    </source>
</evidence>
<dbReference type="PROSITE" id="PS50800">
    <property type="entry name" value="SAP"/>
    <property type="match status" value="1"/>
</dbReference>
<dbReference type="PROSITE" id="PS51908">
    <property type="entry name" value="ZF_UBZ4"/>
    <property type="match status" value="1"/>
</dbReference>
<dbReference type="GO" id="GO:0003697">
    <property type="term" value="F:single-stranded DNA binding"/>
    <property type="evidence" value="ECO:0007669"/>
    <property type="project" value="InterPro"/>
</dbReference>
<dbReference type="OrthoDB" id="6499288at2759"/>
<feature type="compositionally biased region" description="Polar residues" evidence="19">
    <location>
        <begin position="594"/>
        <end position="605"/>
    </location>
</feature>
<dbReference type="STRING" id="195883.A0A482X1R7"/>
<dbReference type="FunFam" id="3.30.40.10:FF:000172">
    <property type="entry name" value="E3 ubiquitin-protein ligase RAD18"/>
    <property type="match status" value="1"/>
</dbReference>
<dbReference type="PROSITE" id="PS00518">
    <property type="entry name" value="ZF_RING_1"/>
    <property type="match status" value="1"/>
</dbReference>
<organism evidence="23 24">
    <name type="scientific">Laodelphax striatellus</name>
    <name type="common">Small brown planthopper</name>
    <name type="synonym">Delphax striatella</name>
    <dbReference type="NCBI Taxonomy" id="195883"/>
    <lineage>
        <taxon>Eukaryota</taxon>
        <taxon>Metazoa</taxon>
        <taxon>Ecdysozoa</taxon>
        <taxon>Arthropoda</taxon>
        <taxon>Hexapoda</taxon>
        <taxon>Insecta</taxon>
        <taxon>Pterygota</taxon>
        <taxon>Neoptera</taxon>
        <taxon>Paraneoptera</taxon>
        <taxon>Hemiptera</taxon>
        <taxon>Auchenorrhyncha</taxon>
        <taxon>Fulgoroidea</taxon>
        <taxon>Delphacidae</taxon>
        <taxon>Criomorphinae</taxon>
        <taxon>Laodelphax</taxon>
    </lineage>
</organism>
<evidence type="ECO:0000256" key="2">
    <source>
        <dbReference type="ARBA" id="ARBA00004123"/>
    </source>
</evidence>
<accession>A0A482X1R7</accession>
<evidence type="ECO:0000256" key="17">
    <source>
        <dbReference type="PROSITE-ProRule" id="PRU00175"/>
    </source>
</evidence>
<dbReference type="GO" id="GO:0006301">
    <property type="term" value="P:DNA damage tolerance"/>
    <property type="evidence" value="ECO:0007669"/>
    <property type="project" value="InterPro"/>
</dbReference>
<dbReference type="EMBL" id="QKKF02019547">
    <property type="protein sequence ID" value="RZF39825.1"/>
    <property type="molecule type" value="Genomic_DNA"/>
</dbReference>
<name>A0A482X1R7_LAOST</name>
<sequence length="737" mass="83352">MEAIAWPRDFPEFKKLDNLLRCGICYDYMKTCMITSCSHNYCSLCIRKYMQYKSVCPACFEETFEVNLRNNRPIDDLISIYCTIRDKLFRHLRLSTVHLQPSQNDVSKPVETCVKDITPESSENFTSPILKSSKSSDIFKKSSKGSQGIKKNLSDAFNQKAAADTKPSTSSKAAEEMPSTSRKSPIKKIPEIFYSPKKTAPPVNSSPANVVKVPCPVCNVDIPERNINGHLDSCLARDGAPKVSNVPSRRSPIPKRVYNMMSDKDLRKWLKTYGLNSIGDKKTLIHRIQRYTVLYNSECDSDHPRSSAEIIRQVETEEKQEKGTANPSMASAVRKINKNSDQKLIEEENKKYLEKNKASFDNLIKTMKERNGTNIKPTKRLNVIADSDESDPEIDSYFSKETMKIDDDRPSSSGYQAKIEDKISKTKKVNFQKETTGMNDDFKFESHFLAQSPSPDLSGNQDESLIDMIELPPESPRRNTRGLKNVHFKEEACDSDESDDSVSLLANCQVVLEENKSSTITTSERADNDDEEEDDLNDEDKIIKEYKQESPWVTESQIVDPDFLITESQLTEAKEDESEDEFTPKRPMKRPKMTVNQKTPTSVKKSTPRSDRKNITPKLRQSRASDSDLDVTKSFLEESSDDTVLELNQKQSTGGDRDANKEGPSSPNSKLLDAENSSSSQSFPDLENVDPGILNDLDIATSRNVPTPRSSLRNKRQRIGSASDTETPKRILRQRTK</sequence>
<keyword evidence="14" id="KW-0539">Nucleus</keyword>
<evidence type="ECO:0000259" key="22">
    <source>
        <dbReference type="PROSITE" id="PS51908"/>
    </source>
</evidence>
<evidence type="ECO:0000259" key="21">
    <source>
        <dbReference type="PROSITE" id="PS50800"/>
    </source>
</evidence>
<dbReference type="SMART" id="SM00513">
    <property type="entry name" value="SAP"/>
    <property type="match status" value="1"/>
</dbReference>
<dbReference type="SMART" id="SM00734">
    <property type="entry name" value="ZnF_Rad18"/>
    <property type="match status" value="1"/>
</dbReference>
<dbReference type="InterPro" id="IPR039577">
    <property type="entry name" value="Rad18"/>
</dbReference>
<dbReference type="Pfam" id="PF13923">
    <property type="entry name" value="zf-C3HC4_2"/>
    <property type="match status" value="1"/>
</dbReference>
<comment type="caution">
    <text evidence="23">The sequence shown here is derived from an EMBL/GenBank/DDBJ whole genome shotgun (WGS) entry which is preliminary data.</text>
</comment>
<keyword evidence="24" id="KW-1185">Reference proteome</keyword>
<feature type="compositionally biased region" description="Basic and acidic residues" evidence="19">
    <location>
        <begin position="539"/>
        <end position="548"/>
    </location>
</feature>
<comment type="catalytic activity">
    <reaction evidence="1">
        <text>S-ubiquitinyl-[E2 ubiquitin-conjugating enzyme]-L-cysteine + [acceptor protein]-L-lysine = [E2 ubiquitin-conjugating enzyme]-L-cysteine + N(6)-ubiquitinyl-[acceptor protein]-L-lysine.</text>
        <dbReference type="EC" id="2.3.2.27"/>
    </reaction>
</comment>
<dbReference type="Gene3D" id="3.30.40.10">
    <property type="entry name" value="Zinc/RING finger domain, C3HC4 (zinc finger)"/>
    <property type="match status" value="1"/>
</dbReference>
<dbReference type="GO" id="GO:0061630">
    <property type="term" value="F:ubiquitin protein ligase activity"/>
    <property type="evidence" value="ECO:0007669"/>
    <property type="project" value="UniProtKB-EC"/>
</dbReference>
<comment type="similarity">
    <text evidence="4">Belongs to the RAD18 family.</text>
</comment>
<feature type="region of interest" description="Disordered" evidence="19">
    <location>
        <begin position="157"/>
        <end position="187"/>
    </location>
</feature>
<dbReference type="GO" id="GO:0097505">
    <property type="term" value="C:Rad6-Rad18 complex"/>
    <property type="evidence" value="ECO:0007669"/>
    <property type="project" value="TreeGrafter"/>
</dbReference>
<evidence type="ECO:0000256" key="11">
    <source>
        <dbReference type="ARBA" id="ARBA00022833"/>
    </source>
</evidence>
<feature type="compositionally biased region" description="Polar residues" evidence="19">
    <location>
        <begin position="701"/>
        <end position="711"/>
    </location>
</feature>
<feature type="compositionally biased region" description="Polar residues" evidence="19">
    <location>
        <begin position="663"/>
        <end position="683"/>
    </location>
</feature>
<evidence type="ECO:0000256" key="10">
    <source>
        <dbReference type="ARBA" id="ARBA00022786"/>
    </source>
</evidence>
<dbReference type="PROSITE" id="PS50089">
    <property type="entry name" value="ZF_RING_2"/>
    <property type="match status" value="1"/>
</dbReference>
<evidence type="ECO:0000256" key="1">
    <source>
        <dbReference type="ARBA" id="ARBA00000900"/>
    </source>
</evidence>
<dbReference type="GO" id="GO:0008270">
    <property type="term" value="F:zinc ion binding"/>
    <property type="evidence" value="ECO:0007669"/>
    <property type="project" value="UniProtKB-KW"/>
</dbReference>
<keyword evidence="8 18" id="KW-0227">DNA damage</keyword>
<evidence type="ECO:0000313" key="23">
    <source>
        <dbReference type="EMBL" id="RZF39825.1"/>
    </source>
</evidence>
<keyword evidence="11" id="KW-0862">Zinc</keyword>
<evidence type="ECO:0000256" key="3">
    <source>
        <dbReference type="ARBA" id="ARBA00004906"/>
    </source>
</evidence>
<dbReference type="InterPro" id="IPR017907">
    <property type="entry name" value="Znf_RING_CS"/>
</dbReference>
<proteinExistence type="inferred from homology"/>
<dbReference type="InterPro" id="IPR013083">
    <property type="entry name" value="Znf_RING/FYVE/PHD"/>
</dbReference>
<dbReference type="Gene3D" id="3.30.160.60">
    <property type="entry name" value="Classic Zinc Finger"/>
    <property type="match status" value="1"/>
</dbReference>
<keyword evidence="12" id="KW-0238">DNA-binding</keyword>
<keyword evidence="10" id="KW-0833">Ubl conjugation pathway</keyword>
<evidence type="ECO:0000256" key="8">
    <source>
        <dbReference type="ARBA" id="ARBA00022763"/>
    </source>
</evidence>
<evidence type="ECO:0000256" key="15">
    <source>
        <dbReference type="ARBA" id="ARBA00031783"/>
    </source>
</evidence>
<dbReference type="Proteomes" id="UP000291343">
    <property type="component" value="Unassembled WGS sequence"/>
</dbReference>
<evidence type="ECO:0000256" key="5">
    <source>
        <dbReference type="ARBA" id="ARBA00012483"/>
    </source>
</evidence>
<feature type="domain" description="UBZ4-type" evidence="22">
    <location>
        <begin position="212"/>
        <end position="239"/>
    </location>
</feature>
<evidence type="ECO:0000256" key="7">
    <source>
        <dbReference type="ARBA" id="ARBA00022723"/>
    </source>
</evidence>
<evidence type="ECO:0000256" key="19">
    <source>
        <dbReference type="SAM" id="MobiDB-lite"/>
    </source>
</evidence>
<dbReference type="FunFam" id="3.30.160.60:FF:000331">
    <property type="entry name" value="E3 ubiquitin-protein ligase RAD18"/>
    <property type="match status" value="1"/>
</dbReference>
<evidence type="ECO:0000256" key="13">
    <source>
        <dbReference type="ARBA" id="ARBA00023204"/>
    </source>
</evidence>